<dbReference type="PANTHER" id="PTHR48100">
    <property type="entry name" value="BROAD-SPECIFICITY PHOSPHATASE YOR283W-RELATED"/>
    <property type="match status" value="1"/>
</dbReference>
<evidence type="ECO:0000313" key="2">
    <source>
        <dbReference type="EMBL" id="SVA84781.1"/>
    </source>
</evidence>
<protein>
    <recommendedName>
        <fullName evidence="3">Histidine phosphatase family protein</fullName>
    </recommendedName>
</protein>
<feature type="non-terminal residue" evidence="2">
    <location>
        <position position="1"/>
    </location>
</feature>
<dbReference type="GO" id="GO:0005737">
    <property type="term" value="C:cytoplasm"/>
    <property type="evidence" value="ECO:0007669"/>
    <property type="project" value="TreeGrafter"/>
</dbReference>
<dbReference type="AlphaFoldDB" id="A0A381Z767"/>
<sequence>VELLVLRHARPEAESRPDGEGANPPLSDIGRRQAQVTADLLAGEGIEHVVTSTMRRAIETADPLVRRLGLEPEPVVGLEESDRHRSEYVPAEEMGKDHAIVREFLEDRESVFGGDYPAFRLRVTDAFDGIVERNRGRTVAVYCHGMVMGVFLQTILGHDDPFRIYHDYCGILRVTASSNGIRTVRCVNETAHVRHLLG</sequence>
<organism evidence="2">
    <name type="scientific">marine metagenome</name>
    <dbReference type="NCBI Taxonomy" id="408172"/>
    <lineage>
        <taxon>unclassified sequences</taxon>
        <taxon>metagenomes</taxon>
        <taxon>ecological metagenomes</taxon>
    </lineage>
</organism>
<dbReference type="SUPFAM" id="SSF53254">
    <property type="entry name" value="Phosphoglycerate mutase-like"/>
    <property type="match status" value="1"/>
</dbReference>
<dbReference type="InterPro" id="IPR050275">
    <property type="entry name" value="PGM_Phosphatase"/>
</dbReference>
<feature type="compositionally biased region" description="Basic and acidic residues" evidence="1">
    <location>
        <begin position="9"/>
        <end position="19"/>
    </location>
</feature>
<dbReference type="InterPro" id="IPR013078">
    <property type="entry name" value="His_Pase_superF_clade-1"/>
</dbReference>
<reference evidence="2" key="1">
    <citation type="submission" date="2018-05" db="EMBL/GenBank/DDBJ databases">
        <authorList>
            <person name="Lanie J.A."/>
            <person name="Ng W.-L."/>
            <person name="Kazmierczak K.M."/>
            <person name="Andrzejewski T.M."/>
            <person name="Davidsen T.M."/>
            <person name="Wayne K.J."/>
            <person name="Tettelin H."/>
            <person name="Glass J.I."/>
            <person name="Rusch D."/>
            <person name="Podicherti R."/>
            <person name="Tsui H.-C.T."/>
            <person name="Winkler M.E."/>
        </authorList>
    </citation>
    <scope>NUCLEOTIDE SEQUENCE</scope>
</reference>
<dbReference type="Gene3D" id="3.40.50.1240">
    <property type="entry name" value="Phosphoglycerate mutase-like"/>
    <property type="match status" value="1"/>
</dbReference>
<accession>A0A381Z767</accession>
<dbReference type="PANTHER" id="PTHR48100:SF1">
    <property type="entry name" value="HISTIDINE PHOSPHATASE FAMILY PROTEIN-RELATED"/>
    <property type="match status" value="1"/>
</dbReference>
<dbReference type="SMART" id="SM00855">
    <property type="entry name" value="PGAM"/>
    <property type="match status" value="1"/>
</dbReference>
<proteinExistence type="predicted"/>
<dbReference type="CDD" id="cd07067">
    <property type="entry name" value="HP_PGM_like"/>
    <property type="match status" value="1"/>
</dbReference>
<dbReference type="InterPro" id="IPR029033">
    <property type="entry name" value="His_PPase_superfam"/>
</dbReference>
<name>A0A381Z767_9ZZZZ</name>
<gene>
    <name evidence="2" type="ORF">METZ01_LOCUS137635</name>
</gene>
<dbReference type="Pfam" id="PF00300">
    <property type="entry name" value="His_Phos_1"/>
    <property type="match status" value="1"/>
</dbReference>
<dbReference type="GO" id="GO:0016791">
    <property type="term" value="F:phosphatase activity"/>
    <property type="evidence" value="ECO:0007669"/>
    <property type="project" value="TreeGrafter"/>
</dbReference>
<feature type="region of interest" description="Disordered" evidence="1">
    <location>
        <begin position="7"/>
        <end position="30"/>
    </location>
</feature>
<evidence type="ECO:0008006" key="3">
    <source>
        <dbReference type="Google" id="ProtNLM"/>
    </source>
</evidence>
<evidence type="ECO:0000256" key="1">
    <source>
        <dbReference type="SAM" id="MobiDB-lite"/>
    </source>
</evidence>
<dbReference type="EMBL" id="UINC01020116">
    <property type="protein sequence ID" value="SVA84781.1"/>
    <property type="molecule type" value="Genomic_DNA"/>
</dbReference>